<keyword evidence="1" id="KW-1133">Transmembrane helix</keyword>
<keyword evidence="3" id="KW-1185">Reference proteome</keyword>
<evidence type="ECO:0000256" key="1">
    <source>
        <dbReference type="SAM" id="Phobius"/>
    </source>
</evidence>
<evidence type="ECO:0000313" key="2">
    <source>
        <dbReference type="EMBL" id="KAI1695404.1"/>
    </source>
</evidence>
<dbReference type="EMBL" id="JAKKPZ010000406">
    <property type="protein sequence ID" value="KAI1695404.1"/>
    <property type="molecule type" value="Genomic_DNA"/>
</dbReference>
<dbReference type="AlphaFoldDB" id="A0AAD4MI49"/>
<protein>
    <submittedName>
        <fullName evidence="2">Uncharacterized protein</fullName>
    </submittedName>
</protein>
<keyword evidence="1" id="KW-0472">Membrane</keyword>
<reference evidence="2" key="1">
    <citation type="submission" date="2022-01" db="EMBL/GenBank/DDBJ databases">
        <title>Genome Sequence Resource for Two Populations of Ditylenchus destructor, the Migratory Endoparasitic Phytonematode.</title>
        <authorList>
            <person name="Zhang H."/>
            <person name="Lin R."/>
            <person name="Xie B."/>
        </authorList>
    </citation>
    <scope>NUCLEOTIDE SEQUENCE</scope>
    <source>
        <strain evidence="2">BazhouSP</strain>
    </source>
</reference>
<dbReference type="Proteomes" id="UP001201812">
    <property type="component" value="Unassembled WGS sequence"/>
</dbReference>
<gene>
    <name evidence="2" type="ORF">DdX_19594</name>
</gene>
<feature type="transmembrane region" description="Helical" evidence="1">
    <location>
        <begin position="72"/>
        <end position="97"/>
    </location>
</feature>
<comment type="caution">
    <text evidence="2">The sequence shown here is derived from an EMBL/GenBank/DDBJ whole genome shotgun (WGS) entry which is preliminary data.</text>
</comment>
<accession>A0AAD4MI49</accession>
<organism evidence="2 3">
    <name type="scientific">Ditylenchus destructor</name>
    <dbReference type="NCBI Taxonomy" id="166010"/>
    <lineage>
        <taxon>Eukaryota</taxon>
        <taxon>Metazoa</taxon>
        <taxon>Ecdysozoa</taxon>
        <taxon>Nematoda</taxon>
        <taxon>Chromadorea</taxon>
        <taxon>Rhabditida</taxon>
        <taxon>Tylenchina</taxon>
        <taxon>Tylenchomorpha</taxon>
        <taxon>Sphaerularioidea</taxon>
        <taxon>Anguinidae</taxon>
        <taxon>Anguininae</taxon>
        <taxon>Ditylenchus</taxon>
    </lineage>
</organism>
<sequence length="160" mass="18159">MWSAVMGNNFMELPLDLPRVRNCQAFNCIVVKYHTIVCTYEKVLFGTLNAILMVYFLYMLRKKHTLQQNDSIVKITTILEVALNAIPTIFAALFIKITNQGLSNYAGEIVVLLFGLSIAICSMFYSKILLRNPTRLFVMRPIASVEANNLTCDQTREAIN</sequence>
<feature type="transmembrane region" description="Helical" evidence="1">
    <location>
        <begin position="109"/>
        <end position="130"/>
    </location>
</feature>
<proteinExistence type="predicted"/>
<evidence type="ECO:0000313" key="3">
    <source>
        <dbReference type="Proteomes" id="UP001201812"/>
    </source>
</evidence>
<feature type="transmembrane region" description="Helical" evidence="1">
    <location>
        <begin position="43"/>
        <end position="60"/>
    </location>
</feature>
<name>A0AAD4MI49_9BILA</name>
<keyword evidence="1" id="KW-0812">Transmembrane</keyword>